<feature type="signal peptide" evidence="1">
    <location>
        <begin position="1"/>
        <end position="25"/>
    </location>
</feature>
<keyword evidence="1" id="KW-0732">Signal</keyword>
<keyword evidence="3" id="KW-1185">Reference proteome</keyword>
<proteinExistence type="predicted"/>
<dbReference type="AlphaFoldDB" id="A0AAE4FWN7"/>
<sequence>MGVRLTTVLATALLAWSGSAVIAQAQSRNFNPAEVPINQPIIPEAATRIDGETTFWDDVATLEGDAIFLFGAPTYKDNDIFWTGKRVNALYRDLLRQQASPSIARTPDLDTPFCETMAGQMPPCQISVQPPMTPPPPVYFPPVYQPPARPVPARF</sequence>
<dbReference type="EMBL" id="JAVMIP010000027">
    <property type="protein sequence ID" value="MDS3862345.1"/>
    <property type="molecule type" value="Genomic_DNA"/>
</dbReference>
<reference evidence="3" key="1">
    <citation type="submission" date="2023-07" db="EMBL/GenBank/DDBJ databases">
        <authorList>
            <person name="Luz R."/>
            <person name="Cordeiro R."/>
            <person name="Fonseca A."/>
            <person name="Goncalves V."/>
        </authorList>
    </citation>
    <scope>NUCLEOTIDE SEQUENCE [LARGE SCALE GENOMIC DNA]</scope>
    <source>
        <strain evidence="3">BACA0444</strain>
    </source>
</reference>
<feature type="chain" id="PRO_5042114484" evidence="1">
    <location>
        <begin position="26"/>
        <end position="155"/>
    </location>
</feature>
<evidence type="ECO:0000256" key="1">
    <source>
        <dbReference type="SAM" id="SignalP"/>
    </source>
</evidence>
<protein>
    <submittedName>
        <fullName evidence="2">Uncharacterized protein</fullName>
    </submittedName>
</protein>
<dbReference type="Proteomes" id="UP001268256">
    <property type="component" value="Unassembled WGS sequence"/>
</dbReference>
<name>A0AAE4FWN7_9CYAN</name>
<comment type="caution">
    <text evidence="2">The sequence shown here is derived from an EMBL/GenBank/DDBJ whole genome shotgun (WGS) entry which is preliminary data.</text>
</comment>
<dbReference type="RefSeq" id="WP_322879551.1">
    <property type="nucleotide sequence ID" value="NZ_JAVMIP010000027.1"/>
</dbReference>
<gene>
    <name evidence="2" type="ORF">RIF25_16215</name>
</gene>
<evidence type="ECO:0000313" key="2">
    <source>
        <dbReference type="EMBL" id="MDS3862345.1"/>
    </source>
</evidence>
<evidence type="ECO:0000313" key="3">
    <source>
        <dbReference type="Proteomes" id="UP001268256"/>
    </source>
</evidence>
<organism evidence="2 3">
    <name type="scientific">Pseudocalidococcus azoricus BACA0444</name>
    <dbReference type="NCBI Taxonomy" id="2918990"/>
    <lineage>
        <taxon>Bacteria</taxon>
        <taxon>Bacillati</taxon>
        <taxon>Cyanobacteriota</taxon>
        <taxon>Cyanophyceae</taxon>
        <taxon>Acaryochloridales</taxon>
        <taxon>Thermosynechococcaceae</taxon>
        <taxon>Pseudocalidococcus</taxon>
        <taxon>Pseudocalidococcus azoricus</taxon>
    </lineage>
</organism>
<accession>A0AAE4FWN7</accession>